<protein>
    <recommendedName>
        <fullName evidence="4">Alpha-1,6-mannosyltransferase</fullName>
    </recommendedName>
</protein>
<feature type="transmembrane region" description="Helical" evidence="1">
    <location>
        <begin position="312"/>
        <end position="331"/>
    </location>
</feature>
<feature type="transmembrane region" description="Helical" evidence="1">
    <location>
        <begin position="107"/>
        <end position="125"/>
    </location>
</feature>
<feature type="transmembrane region" description="Helical" evidence="1">
    <location>
        <begin position="400"/>
        <end position="417"/>
    </location>
</feature>
<keyword evidence="1" id="KW-0472">Membrane</keyword>
<reference evidence="2 3" key="1">
    <citation type="submission" date="2016-10" db="EMBL/GenBank/DDBJ databases">
        <authorList>
            <person name="de Groot N.N."/>
        </authorList>
    </citation>
    <scope>NUCLEOTIDE SEQUENCE [LARGE SCALE GENOMIC DNA]</scope>
    <source>
        <strain evidence="2 3">CPCC 201354</strain>
    </source>
</reference>
<keyword evidence="3" id="KW-1185">Reference proteome</keyword>
<feature type="transmembrane region" description="Helical" evidence="1">
    <location>
        <begin position="237"/>
        <end position="266"/>
    </location>
</feature>
<feature type="transmembrane region" description="Helical" evidence="1">
    <location>
        <begin position="368"/>
        <end position="388"/>
    </location>
</feature>
<organism evidence="2 3">
    <name type="scientific">Sinosporangium album</name>
    <dbReference type="NCBI Taxonomy" id="504805"/>
    <lineage>
        <taxon>Bacteria</taxon>
        <taxon>Bacillati</taxon>
        <taxon>Actinomycetota</taxon>
        <taxon>Actinomycetes</taxon>
        <taxon>Streptosporangiales</taxon>
        <taxon>Streptosporangiaceae</taxon>
        <taxon>Sinosporangium</taxon>
    </lineage>
</organism>
<proteinExistence type="predicted"/>
<dbReference type="EMBL" id="FNCN01000024">
    <property type="protein sequence ID" value="SDH85733.1"/>
    <property type="molecule type" value="Genomic_DNA"/>
</dbReference>
<keyword evidence="1" id="KW-1133">Transmembrane helix</keyword>
<feature type="transmembrane region" description="Helical" evidence="1">
    <location>
        <begin position="28"/>
        <end position="49"/>
    </location>
</feature>
<evidence type="ECO:0000256" key="1">
    <source>
        <dbReference type="SAM" id="Phobius"/>
    </source>
</evidence>
<evidence type="ECO:0008006" key="4">
    <source>
        <dbReference type="Google" id="ProtNLM"/>
    </source>
</evidence>
<dbReference type="STRING" id="504805.SAMN05421505_12492"/>
<feature type="transmembrane region" description="Helical" evidence="1">
    <location>
        <begin position="473"/>
        <end position="491"/>
    </location>
</feature>
<feature type="transmembrane region" description="Helical" evidence="1">
    <location>
        <begin position="423"/>
        <end position="452"/>
    </location>
</feature>
<dbReference type="AlphaFoldDB" id="A0A1G8FUB5"/>
<feature type="transmembrane region" description="Helical" evidence="1">
    <location>
        <begin position="278"/>
        <end position="300"/>
    </location>
</feature>
<gene>
    <name evidence="2" type="ORF">SAMN05421505_12492</name>
</gene>
<keyword evidence="1" id="KW-0812">Transmembrane</keyword>
<evidence type="ECO:0000313" key="3">
    <source>
        <dbReference type="Proteomes" id="UP000198923"/>
    </source>
</evidence>
<accession>A0A1G8FUB5</accession>
<dbReference type="Proteomes" id="UP000198923">
    <property type="component" value="Unassembled WGS sequence"/>
</dbReference>
<feature type="transmembrane region" description="Helical" evidence="1">
    <location>
        <begin position="197"/>
        <end position="217"/>
    </location>
</feature>
<evidence type="ECO:0000313" key="2">
    <source>
        <dbReference type="EMBL" id="SDH85733.1"/>
    </source>
</evidence>
<sequence length="508" mass="52443">MCWNFRVTQVRSVGVPPGRFQPWRPETLGLLAMIAMGASVLMTVAIGLLGPSAMVPRPPGPAWHPPYWLNAAPPPHLVVGVAAASIVLGALGLGAALSAARRGGLAGARWFLVAGCAAVGLLALLPPSGSSDHLNYAAYGRIAALGLDPYAMSAADLPHDPVAGAVEEWRTTTSVYGPAATAVQALASAVGGESVRLTVFTLALVNAAAFIGTSLLIHRFTRGDLRATLLWAANPLLIYHLAAGMHIDTLAIACVCAALVAGAYGAGRGGAGLPAYRHAGSGVLLGLGIGVKINTGLVSLGPAWELRRRPGSLALVAGAATLTVAGLYALAGRHAFDQVSAAGKMVSLATPWSLVKRWLQLVFGSGAYALWIQIGSLLLLVALAWLLFRVLRDTAGRATTVSAVMVVAWLLAAPYALPWYDGLAFALVALVPATALDGFLVARLAVLSLAYLPARAVGQPPDLWWLTEVVRKEVVPALLLALTAALLGWAVRAGALARTRRASTAPPP</sequence>
<feature type="transmembrane region" description="Helical" evidence="1">
    <location>
        <begin position="77"/>
        <end position="100"/>
    </location>
</feature>
<name>A0A1G8FUB5_9ACTN</name>
<dbReference type="Pfam" id="PF26314">
    <property type="entry name" value="MptA_B_family"/>
    <property type="match status" value="1"/>
</dbReference>